<dbReference type="eggNOG" id="COG0116">
    <property type="taxonomic scope" value="Bacteria"/>
</dbReference>
<feature type="signal peptide" evidence="5">
    <location>
        <begin position="1"/>
        <end position="22"/>
    </location>
</feature>
<dbReference type="SUPFAM" id="SSF53335">
    <property type="entry name" value="S-adenosyl-L-methionine-dependent methyltransferases"/>
    <property type="match status" value="1"/>
</dbReference>
<feature type="region of interest" description="Disordered" evidence="4">
    <location>
        <begin position="30"/>
        <end position="52"/>
    </location>
</feature>
<dbReference type="GO" id="GO:0032259">
    <property type="term" value="P:methylation"/>
    <property type="evidence" value="ECO:0007669"/>
    <property type="project" value="UniProtKB-KW"/>
</dbReference>
<dbReference type="GO" id="GO:0016279">
    <property type="term" value="F:protein-lysine N-methyltransferase activity"/>
    <property type="evidence" value="ECO:0007669"/>
    <property type="project" value="InterPro"/>
</dbReference>
<gene>
    <name evidence="7" type="ordered locus">Sta7437_0670</name>
</gene>
<protein>
    <submittedName>
        <fullName evidence="7">Methyltransferase type 11</fullName>
    </submittedName>
</protein>
<keyword evidence="1 7" id="KW-0489">Methyltransferase</keyword>
<dbReference type="RefSeq" id="WP_015191938.1">
    <property type="nucleotide sequence ID" value="NC_019748.1"/>
</dbReference>
<dbReference type="InterPro" id="IPR026170">
    <property type="entry name" value="FAM173A/B"/>
</dbReference>
<dbReference type="CDD" id="cd02440">
    <property type="entry name" value="AdoMet_MTases"/>
    <property type="match status" value="1"/>
</dbReference>
<feature type="domain" description="Methyltransferase" evidence="6">
    <location>
        <begin position="81"/>
        <end position="189"/>
    </location>
</feature>
<evidence type="ECO:0000256" key="2">
    <source>
        <dbReference type="ARBA" id="ARBA00022679"/>
    </source>
</evidence>
<dbReference type="Gene3D" id="3.40.50.150">
    <property type="entry name" value="Vaccinia Virus protein VP39"/>
    <property type="match status" value="1"/>
</dbReference>
<evidence type="ECO:0000256" key="4">
    <source>
        <dbReference type="SAM" id="MobiDB-lite"/>
    </source>
</evidence>
<dbReference type="PATRIC" id="fig|111780.3.peg.702"/>
<feature type="chain" id="PRO_5003938066" evidence="5">
    <location>
        <begin position="23"/>
        <end position="213"/>
    </location>
</feature>
<dbReference type="EMBL" id="CP003653">
    <property type="protein sequence ID" value="AFZ34265.1"/>
    <property type="molecule type" value="Genomic_DNA"/>
</dbReference>
<dbReference type="PANTHER" id="PTHR13610:SF11">
    <property type="entry name" value="METHYLTRANSFERASE DOMAIN-CONTAINING PROTEIN"/>
    <property type="match status" value="1"/>
</dbReference>
<keyword evidence="2" id="KW-0808">Transferase</keyword>
<organism evidence="7 8">
    <name type="scientific">Stanieria cyanosphaera (strain ATCC 29371 / PCC 7437)</name>
    <dbReference type="NCBI Taxonomy" id="111780"/>
    <lineage>
        <taxon>Bacteria</taxon>
        <taxon>Bacillati</taxon>
        <taxon>Cyanobacteriota</taxon>
        <taxon>Cyanophyceae</taxon>
        <taxon>Pleurocapsales</taxon>
        <taxon>Dermocarpellaceae</taxon>
        <taxon>Stanieria</taxon>
    </lineage>
</organism>
<accession>K9XNS7</accession>
<sequence length="213" mass="23651">MNLSRKIGFLLTSLSLSSLVVVGCTQERNFSETSPQTQPPSTPVQNRPSTNVPDVPYVPTPENVVNQMLELANVSGDDVLYDLGSGDGRIPITAAQKYGTRGTGVEINPELVQRSRENAEAAGVDDQVEFLQQDLFQTDLSDATVVTLYLLPDVNLELRSKLLRELQPGTRVVSHDFDMGEWQPEQVIRVQSGARQHTIYYWVVPEEIPENLT</sequence>
<dbReference type="InterPro" id="IPR025714">
    <property type="entry name" value="Methyltranfer_dom"/>
</dbReference>
<dbReference type="Pfam" id="PF13847">
    <property type="entry name" value="Methyltransf_31"/>
    <property type="match status" value="1"/>
</dbReference>
<dbReference type="PANTHER" id="PTHR13610">
    <property type="entry name" value="METHYLTRANSFERASE DOMAIN-CONTAINING PROTEIN"/>
    <property type="match status" value="1"/>
</dbReference>
<dbReference type="HOGENOM" id="CLU_068443_2_0_3"/>
<evidence type="ECO:0000256" key="5">
    <source>
        <dbReference type="SAM" id="SignalP"/>
    </source>
</evidence>
<dbReference type="InterPro" id="IPR029063">
    <property type="entry name" value="SAM-dependent_MTases_sf"/>
</dbReference>
<dbReference type="PROSITE" id="PS51257">
    <property type="entry name" value="PROKAR_LIPOPROTEIN"/>
    <property type="match status" value="1"/>
</dbReference>
<dbReference type="OrthoDB" id="281208at2"/>
<dbReference type="Proteomes" id="UP000010473">
    <property type="component" value="Chromosome"/>
</dbReference>
<keyword evidence="8" id="KW-1185">Reference proteome</keyword>
<dbReference type="KEGG" id="scs:Sta7437_0670"/>
<evidence type="ECO:0000313" key="8">
    <source>
        <dbReference type="Proteomes" id="UP000010473"/>
    </source>
</evidence>
<evidence type="ECO:0000313" key="7">
    <source>
        <dbReference type="EMBL" id="AFZ34265.1"/>
    </source>
</evidence>
<dbReference type="AlphaFoldDB" id="K9XNS7"/>
<keyword evidence="3" id="KW-0949">S-adenosyl-L-methionine</keyword>
<reference evidence="8" key="1">
    <citation type="journal article" date="2013" name="Proc. Natl. Acad. Sci. U.S.A.">
        <title>Improving the coverage of the cyanobacterial phylum using diversity-driven genome sequencing.</title>
        <authorList>
            <person name="Shih P.M."/>
            <person name="Wu D."/>
            <person name="Latifi A."/>
            <person name="Axen S.D."/>
            <person name="Fewer D.P."/>
            <person name="Talla E."/>
            <person name="Calteau A."/>
            <person name="Cai F."/>
            <person name="Tandeau de Marsac N."/>
            <person name="Rippka R."/>
            <person name="Herdman M."/>
            <person name="Sivonen K."/>
            <person name="Coursin T."/>
            <person name="Laurent T."/>
            <person name="Goodwin L."/>
            <person name="Nolan M."/>
            <person name="Davenport K.W."/>
            <person name="Han C.S."/>
            <person name="Rubin E.M."/>
            <person name="Eisen J.A."/>
            <person name="Woyke T."/>
            <person name="Gugger M."/>
            <person name="Kerfeld C.A."/>
        </authorList>
    </citation>
    <scope>NUCLEOTIDE SEQUENCE [LARGE SCALE GENOMIC DNA]</scope>
    <source>
        <strain evidence="8">ATCC 29371 / PCC 7437</strain>
    </source>
</reference>
<name>K9XNS7_STAC7</name>
<keyword evidence="5" id="KW-0732">Signal</keyword>
<evidence type="ECO:0000256" key="3">
    <source>
        <dbReference type="ARBA" id="ARBA00022691"/>
    </source>
</evidence>
<evidence type="ECO:0000256" key="1">
    <source>
        <dbReference type="ARBA" id="ARBA00022603"/>
    </source>
</evidence>
<dbReference type="STRING" id="111780.Sta7437_0670"/>
<evidence type="ECO:0000259" key="6">
    <source>
        <dbReference type="Pfam" id="PF13847"/>
    </source>
</evidence>
<proteinExistence type="predicted"/>